<evidence type="ECO:0000259" key="1">
    <source>
        <dbReference type="Pfam" id="PF07883"/>
    </source>
</evidence>
<evidence type="ECO:0000313" key="3">
    <source>
        <dbReference type="Proteomes" id="UP000216188"/>
    </source>
</evidence>
<dbReference type="InterPro" id="IPR013096">
    <property type="entry name" value="Cupin_2"/>
</dbReference>
<name>A0A256GK66_9HYPH</name>
<dbReference type="SUPFAM" id="SSF51182">
    <property type="entry name" value="RmlC-like cupins"/>
    <property type="match status" value="1"/>
</dbReference>
<proteinExistence type="predicted"/>
<accession>A0A256GK66</accession>
<evidence type="ECO:0000313" key="2">
    <source>
        <dbReference type="EMBL" id="OYR27489.1"/>
    </source>
</evidence>
<feature type="domain" description="Cupin type-2" evidence="1">
    <location>
        <begin position="45"/>
        <end position="108"/>
    </location>
</feature>
<gene>
    <name evidence="2" type="ORF">CEV34_1710</name>
</gene>
<dbReference type="EMBL" id="NNRM01000017">
    <property type="protein sequence ID" value="OYR27489.1"/>
    <property type="molecule type" value="Genomic_DNA"/>
</dbReference>
<protein>
    <submittedName>
        <fullName evidence="2">AraC-like ligand binding domain protein</fullName>
    </submittedName>
</protein>
<reference evidence="2 3" key="1">
    <citation type="submission" date="2017-07" db="EMBL/GenBank/DDBJ databases">
        <title>Phylogenetic study on the rhizospheric bacterium Ochrobactrum sp. A44.</title>
        <authorList>
            <person name="Krzyzanowska D.M."/>
            <person name="Ossowicki A."/>
            <person name="Rajewska M."/>
            <person name="Maciag T."/>
            <person name="Kaczynski Z."/>
            <person name="Czerwicka M."/>
            <person name="Jafra S."/>
        </authorList>
    </citation>
    <scope>NUCLEOTIDE SEQUENCE [LARGE SCALE GENOMIC DNA]</scope>
    <source>
        <strain evidence="2 3">CCUG 30717</strain>
    </source>
</reference>
<dbReference type="STRING" id="419475.A8A54_00370"/>
<dbReference type="Gene3D" id="2.60.120.10">
    <property type="entry name" value="Jelly Rolls"/>
    <property type="match status" value="1"/>
</dbReference>
<comment type="caution">
    <text evidence="2">The sequence shown here is derived from an EMBL/GenBank/DDBJ whole genome shotgun (WGS) entry which is preliminary data.</text>
</comment>
<dbReference type="Pfam" id="PF07883">
    <property type="entry name" value="Cupin_2"/>
    <property type="match status" value="1"/>
</dbReference>
<dbReference type="InterPro" id="IPR011051">
    <property type="entry name" value="RmlC_Cupin_sf"/>
</dbReference>
<dbReference type="Proteomes" id="UP000216188">
    <property type="component" value="Unassembled WGS sequence"/>
</dbReference>
<dbReference type="InterPro" id="IPR014710">
    <property type="entry name" value="RmlC-like_jellyroll"/>
</dbReference>
<sequence length="120" mass="13400">MEALMTKITMLSKKDWEKTPGKWHGEFEGNVFGAGASVMFYATEEAGRGPRLHRHPYDEIFIVRKGRALFTVGEEQFEADEGSVVFGGANIPHKYVNVGPGLLEMIDIHVSGTFIQEDLE</sequence>
<organism evidence="2 3">
    <name type="scientific">Brucella pseudogrignonensis</name>
    <dbReference type="NCBI Taxonomy" id="419475"/>
    <lineage>
        <taxon>Bacteria</taxon>
        <taxon>Pseudomonadati</taxon>
        <taxon>Pseudomonadota</taxon>
        <taxon>Alphaproteobacteria</taxon>
        <taxon>Hyphomicrobiales</taxon>
        <taxon>Brucellaceae</taxon>
        <taxon>Brucella/Ochrobactrum group</taxon>
        <taxon>Brucella</taxon>
    </lineage>
</organism>
<dbReference type="AlphaFoldDB" id="A0A256GK66"/>
<keyword evidence="3" id="KW-1185">Reference proteome</keyword>